<evidence type="ECO:0000313" key="2">
    <source>
        <dbReference type="Proteomes" id="UP001176941"/>
    </source>
</evidence>
<protein>
    <submittedName>
        <fullName evidence="1">Uncharacterized protein</fullName>
    </submittedName>
</protein>
<dbReference type="EMBL" id="OX459942">
    <property type="protein sequence ID" value="CAI9176517.1"/>
    <property type="molecule type" value="Genomic_DNA"/>
</dbReference>
<sequence length="77" mass="8767">TIEMMLDKKQIQAIFLNSSSKWVIKQQRQLAMSTTLLAQELLLNRQCSGGSRSFVKETRALKMRSIVAGHQKLTMTN</sequence>
<keyword evidence="2" id="KW-1185">Reference proteome</keyword>
<feature type="non-terminal residue" evidence="1">
    <location>
        <position position="1"/>
    </location>
</feature>
<proteinExistence type="predicted"/>
<gene>
    <name evidence="1" type="ORF">MRATA1EN1_LOCUS25479</name>
</gene>
<accession>A0ABN8ZUP8</accession>
<reference evidence="1" key="1">
    <citation type="submission" date="2023-04" db="EMBL/GenBank/DDBJ databases">
        <authorList>
            <consortium name="ELIXIR-Norway"/>
        </authorList>
    </citation>
    <scope>NUCLEOTIDE SEQUENCE [LARGE SCALE GENOMIC DNA]</scope>
</reference>
<dbReference type="Proteomes" id="UP001176941">
    <property type="component" value="Chromosome 6"/>
</dbReference>
<organism evidence="1 2">
    <name type="scientific">Rangifer tarandus platyrhynchus</name>
    <name type="common">Svalbard reindeer</name>
    <dbReference type="NCBI Taxonomy" id="3082113"/>
    <lineage>
        <taxon>Eukaryota</taxon>
        <taxon>Metazoa</taxon>
        <taxon>Chordata</taxon>
        <taxon>Craniata</taxon>
        <taxon>Vertebrata</taxon>
        <taxon>Euteleostomi</taxon>
        <taxon>Mammalia</taxon>
        <taxon>Eutheria</taxon>
        <taxon>Laurasiatheria</taxon>
        <taxon>Artiodactyla</taxon>
        <taxon>Ruminantia</taxon>
        <taxon>Pecora</taxon>
        <taxon>Cervidae</taxon>
        <taxon>Odocoileinae</taxon>
        <taxon>Rangifer</taxon>
    </lineage>
</organism>
<name>A0ABN8ZUP8_RANTA</name>
<evidence type="ECO:0000313" key="1">
    <source>
        <dbReference type="EMBL" id="CAI9176517.1"/>
    </source>
</evidence>